<dbReference type="AlphaFoldDB" id="A0A0B7N597"/>
<evidence type="ECO:0000313" key="2">
    <source>
        <dbReference type="Proteomes" id="UP000054107"/>
    </source>
</evidence>
<proteinExistence type="predicted"/>
<dbReference type="EMBL" id="LN723598">
    <property type="protein sequence ID" value="CEP10259.1"/>
    <property type="molecule type" value="Genomic_DNA"/>
</dbReference>
<reference evidence="1 2" key="1">
    <citation type="submission" date="2014-09" db="EMBL/GenBank/DDBJ databases">
        <authorList>
            <person name="Ellenberger Sabrina"/>
        </authorList>
    </citation>
    <scope>NUCLEOTIDE SEQUENCE [LARGE SCALE GENOMIC DNA]</scope>
    <source>
        <strain evidence="1 2">CBS 412.66</strain>
    </source>
</reference>
<organism evidence="1 2">
    <name type="scientific">Parasitella parasitica</name>
    <dbReference type="NCBI Taxonomy" id="35722"/>
    <lineage>
        <taxon>Eukaryota</taxon>
        <taxon>Fungi</taxon>
        <taxon>Fungi incertae sedis</taxon>
        <taxon>Mucoromycota</taxon>
        <taxon>Mucoromycotina</taxon>
        <taxon>Mucoromycetes</taxon>
        <taxon>Mucorales</taxon>
        <taxon>Mucorineae</taxon>
        <taxon>Mucoraceae</taxon>
        <taxon>Parasitella</taxon>
    </lineage>
</organism>
<dbReference type="OrthoDB" id="2268828at2759"/>
<gene>
    <name evidence="1" type="primary">PARPA_03913.1 scaffold 10463</name>
</gene>
<dbReference type="Proteomes" id="UP000054107">
    <property type="component" value="Unassembled WGS sequence"/>
</dbReference>
<sequence>MLEFKVNSNNKGFIKTCKKDNVIDRFGSTEEELTITYNSRQFSSKFENFDIFNNIAVVIVGMDLIIKIGLTLSNVAMDWDDNNNPKIPPTVLNPYVQNESRYGTSAEREHFLKKIEPYIEANKNIDPKAYCNITGSTLTLHVLKDHEHKM</sequence>
<name>A0A0B7N597_9FUNG</name>
<dbReference type="STRING" id="35722.A0A0B7N597"/>
<accession>A0A0B7N597</accession>
<protein>
    <submittedName>
        <fullName evidence="1">Uncharacterized protein</fullName>
    </submittedName>
</protein>
<evidence type="ECO:0000313" key="1">
    <source>
        <dbReference type="EMBL" id="CEP10259.1"/>
    </source>
</evidence>
<keyword evidence="2" id="KW-1185">Reference proteome</keyword>